<dbReference type="GO" id="GO:0051287">
    <property type="term" value="F:NAD binding"/>
    <property type="evidence" value="ECO:0007669"/>
    <property type="project" value="UniProtKB-UniRule"/>
</dbReference>
<dbReference type="SUPFAM" id="SSF51735">
    <property type="entry name" value="NAD(P)-binding Rossmann-fold domains"/>
    <property type="match status" value="1"/>
</dbReference>
<keyword evidence="3 6" id="KW-0521">NADP</keyword>
<evidence type="ECO:0000256" key="5">
    <source>
        <dbReference type="ARBA" id="ARBA00023027"/>
    </source>
</evidence>
<dbReference type="InterPro" id="IPR011182">
    <property type="entry name" value="L-Asp_DH"/>
</dbReference>
<keyword evidence="2 6" id="KW-0662">Pyridine nucleotide biosynthesis</keyword>
<dbReference type="Proteomes" id="UP000050786">
    <property type="component" value="Unassembled WGS sequence"/>
</dbReference>
<dbReference type="PANTHER" id="PTHR31873:SF6">
    <property type="entry name" value="ASPARTATE DEHYDROGENASE DOMAIN-CONTAINING PROTEIN"/>
    <property type="match status" value="1"/>
</dbReference>
<dbReference type="InterPro" id="IPR002811">
    <property type="entry name" value="Asp_DH"/>
</dbReference>
<dbReference type="Pfam" id="PF03447">
    <property type="entry name" value="NAD_binding_3"/>
    <property type="match status" value="1"/>
</dbReference>
<organism evidence="9 10">
    <name type="scientific">Ruegeria atlantica</name>
    <dbReference type="NCBI Taxonomy" id="81569"/>
    <lineage>
        <taxon>Bacteria</taxon>
        <taxon>Pseudomonadati</taxon>
        <taxon>Pseudomonadota</taxon>
        <taxon>Alphaproteobacteria</taxon>
        <taxon>Rhodobacterales</taxon>
        <taxon>Roseobacteraceae</taxon>
        <taxon>Ruegeria</taxon>
    </lineage>
</organism>
<dbReference type="PANTHER" id="PTHR31873">
    <property type="entry name" value="L-ASPARTATE DEHYDROGENASE-RELATED"/>
    <property type="match status" value="1"/>
</dbReference>
<feature type="binding site" evidence="6">
    <location>
        <position position="114"/>
    </location>
    <ligand>
        <name>NAD(+)</name>
        <dbReference type="ChEBI" id="CHEBI:57540"/>
    </ligand>
</feature>
<evidence type="ECO:0000313" key="9">
    <source>
        <dbReference type="EMBL" id="CUH43841.1"/>
    </source>
</evidence>
<dbReference type="Pfam" id="PF01958">
    <property type="entry name" value="Asp_DH_C"/>
    <property type="match status" value="1"/>
</dbReference>
<evidence type="ECO:0000259" key="7">
    <source>
        <dbReference type="Pfam" id="PF01958"/>
    </source>
</evidence>
<dbReference type="NCBIfam" id="NF009829">
    <property type="entry name" value="PRK13303.1-4"/>
    <property type="match status" value="1"/>
</dbReference>
<comment type="catalytic activity">
    <reaction evidence="6">
        <text>L-aspartate + NAD(+) + H2O = oxaloacetate + NH4(+) + NADH + H(+)</text>
        <dbReference type="Rhea" id="RHEA:11788"/>
        <dbReference type="ChEBI" id="CHEBI:15377"/>
        <dbReference type="ChEBI" id="CHEBI:15378"/>
        <dbReference type="ChEBI" id="CHEBI:16452"/>
        <dbReference type="ChEBI" id="CHEBI:28938"/>
        <dbReference type="ChEBI" id="CHEBI:29991"/>
        <dbReference type="ChEBI" id="CHEBI:57540"/>
        <dbReference type="ChEBI" id="CHEBI:57945"/>
        <dbReference type="EC" id="1.4.1.21"/>
    </reaction>
</comment>
<dbReference type="InterPro" id="IPR036291">
    <property type="entry name" value="NAD(P)-bd_dom_sf"/>
</dbReference>
<comment type="miscellaneous">
    <text evidence="6">The iminoaspartate product is unstable in aqueous solution and can decompose to oxaloacetate and ammonia.</text>
</comment>
<dbReference type="Gene3D" id="3.40.50.720">
    <property type="entry name" value="NAD(P)-binding Rossmann-like Domain"/>
    <property type="match status" value="1"/>
</dbReference>
<dbReference type="UniPathway" id="UPA00253">
    <property type="reaction ID" value="UER00456"/>
</dbReference>
<reference evidence="10" key="1">
    <citation type="submission" date="2015-09" db="EMBL/GenBank/DDBJ databases">
        <authorList>
            <person name="Rodrigo-Torres L."/>
            <person name="Arahal D.R."/>
        </authorList>
    </citation>
    <scope>NUCLEOTIDE SEQUENCE [LARGE SCALE GENOMIC DNA]</scope>
    <source>
        <strain evidence="10">CECT 4293</strain>
    </source>
</reference>
<sequence length="257" mass="26386">MKIGLIGKGAIAQHVMGAVQARGHMVHAVLVRPGSISQNPNLFVGSVPELIAEADLVIECAGHQALAAYGPQVLGQGTGMITVSVGALADQTIADEMESAASVGQAKLHLASGAIGALDCLSAAATGKLDKVIYVGRKPPLGWKGSAAEGRLDLEGLTQVETHFTGTAREAALAYPKNANVAAAVALAGIGFDETQVKLIADPSIAQNVHEVEAEGEFGQFHFRISGNSLPDNPRSSALAAMSVVAKLEQLSKPIVM</sequence>
<evidence type="ECO:0000256" key="1">
    <source>
        <dbReference type="ARBA" id="ARBA00008331"/>
    </source>
</evidence>
<dbReference type="NCBIfam" id="NF009828">
    <property type="entry name" value="PRK13303.1-3"/>
    <property type="match status" value="1"/>
</dbReference>
<dbReference type="EC" id="1.4.1.21" evidence="6"/>
<evidence type="ECO:0000313" key="10">
    <source>
        <dbReference type="Proteomes" id="UP000050786"/>
    </source>
</evidence>
<dbReference type="PIRSF" id="PIRSF005227">
    <property type="entry name" value="Asp_dh_NAD_syn"/>
    <property type="match status" value="1"/>
</dbReference>
<dbReference type="RefSeq" id="WP_058273850.1">
    <property type="nucleotide sequence ID" value="NZ_CYPS01000043.1"/>
</dbReference>
<dbReference type="Gene3D" id="3.30.360.10">
    <property type="entry name" value="Dihydrodipicolinate Reductase, domain 2"/>
    <property type="match status" value="1"/>
</dbReference>
<keyword evidence="10" id="KW-1185">Reference proteome</keyword>
<feature type="domain" description="Aspartate/homoserine dehydrogenase NAD-binding" evidence="8">
    <location>
        <begin position="7"/>
        <end position="110"/>
    </location>
</feature>
<dbReference type="NCBIfam" id="NF009827">
    <property type="entry name" value="PRK13303.1-2"/>
    <property type="match status" value="1"/>
</dbReference>
<dbReference type="GO" id="GO:0016639">
    <property type="term" value="F:oxidoreductase activity, acting on the CH-NH2 group of donors, NAD or NADP as acceptor"/>
    <property type="evidence" value="ECO:0007669"/>
    <property type="project" value="UniProtKB-UniRule"/>
</dbReference>
<feature type="active site" evidence="6">
    <location>
        <position position="210"/>
    </location>
</feature>
<comment type="function">
    <text evidence="6">Specifically catalyzes the NAD or NADP-dependent dehydrogenation of L-aspartate to iminoaspartate.</text>
</comment>
<evidence type="ECO:0000256" key="4">
    <source>
        <dbReference type="ARBA" id="ARBA00023002"/>
    </source>
</evidence>
<evidence type="ECO:0000256" key="3">
    <source>
        <dbReference type="ARBA" id="ARBA00022857"/>
    </source>
</evidence>
<dbReference type="InterPro" id="IPR020626">
    <property type="entry name" value="Asp_DH_prok"/>
</dbReference>
<feature type="domain" description="Aspartate dehydrogenase" evidence="7">
    <location>
        <begin position="158"/>
        <end position="245"/>
    </location>
</feature>
<proteinExistence type="inferred from homology"/>
<dbReference type="EMBL" id="CYPS01000043">
    <property type="protein sequence ID" value="CUH43841.1"/>
    <property type="molecule type" value="Genomic_DNA"/>
</dbReference>
<gene>
    <name evidence="6 9" type="primary">nadX</name>
    <name evidence="9" type="ORF">RUM4293_02737</name>
</gene>
<name>A0A0P1E5B2_9RHOB</name>
<keyword evidence="5 6" id="KW-0520">NAD</keyword>
<accession>A0A0P1E5B2</accession>
<comment type="similarity">
    <text evidence="1 6">Belongs to the L-aspartate dehydrogenase family.</text>
</comment>
<keyword evidence="4 6" id="KW-0560">Oxidoreductase</keyword>
<feature type="binding site" evidence="6">
    <location>
        <position position="180"/>
    </location>
    <ligand>
        <name>NAD(+)</name>
        <dbReference type="ChEBI" id="CHEBI:57540"/>
    </ligand>
</feature>
<dbReference type="GO" id="GO:0050661">
    <property type="term" value="F:NADP binding"/>
    <property type="evidence" value="ECO:0007669"/>
    <property type="project" value="UniProtKB-UniRule"/>
</dbReference>
<dbReference type="GO" id="GO:0033735">
    <property type="term" value="F:aspartate dehydrogenase [NAD(P)+] activity"/>
    <property type="evidence" value="ECO:0007669"/>
    <property type="project" value="UniProtKB-EC"/>
</dbReference>
<protein>
    <recommendedName>
        <fullName evidence="6">L-aspartate dehydrogenase</fullName>
        <ecNumber evidence="6">1.4.1.21</ecNumber>
    </recommendedName>
</protein>
<comment type="pathway">
    <text evidence="6">Cofactor biosynthesis; NAD(+) biosynthesis; iminoaspartate from L-aspartate (dehydrogenase route): step 1/1.</text>
</comment>
<dbReference type="GO" id="GO:0009435">
    <property type="term" value="P:NAD+ biosynthetic process"/>
    <property type="evidence" value="ECO:0007669"/>
    <property type="project" value="UniProtKB-UniRule"/>
</dbReference>
<dbReference type="AlphaFoldDB" id="A0A0P1E5B2"/>
<evidence type="ECO:0000256" key="6">
    <source>
        <dbReference type="HAMAP-Rule" id="MF_01265"/>
    </source>
</evidence>
<evidence type="ECO:0000259" key="8">
    <source>
        <dbReference type="Pfam" id="PF03447"/>
    </source>
</evidence>
<dbReference type="InterPro" id="IPR005106">
    <property type="entry name" value="Asp/hSer_DH_NAD-bd"/>
</dbReference>
<dbReference type="HAMAP" id="MF_01265">
    <property type="entry name" value="NadX"/>
    <property type="match status" value="1"/>
</dbReference>
<comment type="catalytic activity">
    <reaction evidence="6">
        <text>L-aspartate + NADP(+) + H2O = oxaloacetate + NH4(+) + NADPH + H(+)</text>
        <dbReference type="Rhea" id="RHEA:11784"/>
        <dbReference type="ChEBI" id="CHEBI:15377"/>
        <dbReference type="ChEBI" id="CHEBI:15378"/>
        <dbReference type="ChEBI" id="CHEBI:16452"/>
        <dbReference type="ChEBI" id="CHEBI:28938"/>
        <dbReference type="ChEBI" id="CHEBI:29991"/>
        <dbReference type="ChEBI" id="CHEBI:57783"/>
        <dbReference type="ChEBI" id="CHEBI:58349"/>
        <dbReference type="EC" id="1.4.1.21"/>
    </reaction>
</comment>
<evidence type="ECO:0000256" key="2">
    <source>
        <dbReference type="ARBA" id="ARBA00022642"/>
    </source>
</evidence>
<dbReference type="SUPFAM" id="SSF55347">
    <property type="entry name" value="Glyceraldehyde-3-phosphate dehydrogenase-like, C-terminal domain"/>
    <property type="match status" value="1"/>
</dbReference>